<feature type="compositionally biased region" description="Basic and acidic residues" evidence="3">
    <location>
        <begin position="378"/>
        <end position="388"/>
    </location>
</feature>
<feature type="compositionally biased region" description="Basic and acidic residues" evidence="3">
    <location>
        <begin position="788"/>
        <end position="808"/>
    </location>
</feature>
<dbReference type="Pfam" id="PF00076">
    <property type="entry name" value="RRM_1"/>
    <property type="match status" value="1"/>
</dbReference>
<organism evidence="6 7">
    <name type="scientific">Rhynchophorus ferrugineus</name>
    <name type="common">Red palm weevil</name>
    <name type="synonym">Curculio ferrugineus</name>
    <dbReference type="NCBI Taxonomy" id="354439"/>
    <lineage>
        <taxon>Eukaryota</taxon>
        <taxon>Metazoa</taxon>
        <taxon>Ecdysozoa</taxon>
        <taxon>Arthropoda</taxon>
        <taxon>Hexapoda</taxon>
        <taxon>Insecta</taxon>
        <taxon>Pterygota</taxon>
        <taxon>Neoptera</taxon>
        <taxon>Endopterygota</taxon>
        <taxon>Coleoptera</taxon>
        <taxon>Polyphaga</taxon>
        <taxon>Cucujiformia</taxon>
        <taxon>Curculionidae</taxon>
        <taxon>Dryophthorinae</taxon>
        <taxon>Rhynchophorus</taxon>
    </lineage>
</organism>
<dbReference type="Gene3D" id="1.25.40.90">
    <property type="match status" value="1"/>
</dbReference>
<feature type="compositionally biased region" description="Basic and acidic residues" evidence="3">
    <location>
        <begin position="426"/>
        <end position="446"/>
    </location>
</feature>
<feature type="domain" description="RRM" evidence="4">
    <location>
        <begin position="466"/>
        <end position="538"/>
    </location>
</feature>
<feature type="compositionally biased region" description="Basic and acidic residues" evidence="3">
    <location>
        <begin position="1204"/>
        <end position="1229"/>
    </location>
</feature>
<evidence type="ECO:0000259" key="4">
    <source>
        <dbReference type="PROSITE" id="PS50102"/>
    </source>
</evidence>
<feature type="domain" description="CID" evidence="5">
    <location>
        <begin position="1"/>
        <end position="139"/>
    </location>
</feature>
<dbReference type="OrthoDB" id="79367at2759"/>
<feature type="compositionally biased region" description="Basic residues" evidence="3">
    <location>
        <begin position="407"/>
        <end position="425"/>
    </location>
</feature>
<feature type="region of interest" description="Disordered" evidence="3">
    <location>
        <begin position="1165"/>
        <end position="1309"/>
    </location>
</feature>
<dbReference type="CDD" id="cd16983">
    <property type="entry name" value="CID_SCAF8_like"/>
    <property type="match status" value="1"/>
</dbReference>
<dbReference type="SUPFAM" id="SSF48464">
    <property type="entry name" value="ENTH/VHS domain"/>
    <property type="match status" value="1"/>
</dbReference>
<dbReference type="SMART" id="SM00360">
    <property type="entry name" value="RRM"/>
    <property type="match status" value="1"/>
</dbReference>
<feature type="compositionally biased region" description="Basic and acidic residues" evidence="3">
    <location>
        <begin position="1073"/>
        <end position="1086"/>
    </location>
</feature>
<reference evidence="6" key="1">
    <citation type="submission" date="2020-08" db="EMBL/GenBank/DDBJ databases">
        <title>Genome sequencing and assembly of the red palm weevil Rhynchophorus ferrugineus.</title>
        <authorList>
            <person name="Dias G.B."/>
            <person name="Bergman C.M."/>
            <person name="Manee M."/>
        </authorList>
    </citation>
    <scope>NUCLEOTIDE SEQUENCE</scope>
    <source>
        <strain evidence="6">AA-2017</strain>
        <tissue evidence="6">Whole larva</tissue>
    </source>
</reference>
<protein>
    <submittedName>
        <fullName evidence="6">Uncharacterized protein</fullName>
    </submittedName>
</protein>
<dbReference type="InterPro" id="IPR035979">
    <property type="entry name" value="RBD_domain_sf"/>
</dbReference>
<dbReference type="GO" id="GO:0003723">
    <property type="term" value="F:RNA binding"/>
    <property type="evidence" value="ECO:0007669"/>
    <property type="project" value="UniProtKB-UniRule"/>
</dbReference>
<feature type="region of interest" description="Disordered" evidence="3">
    <location>
        <begin position="696"/>
        <end position="721"/>
    </location>
</feature>
<dbReference type="SMART" id="SM00582">
    <property type="entry name" value="RPR"/>
    <property type="match status" value="1"/>
</dbReference>
<dbReference type="GO" id="GO:0005634">
    <property type="term" value="C:nucleus"/>
    <property type="evidence" value="ECO:0007669"/>
    <property type="project" value="TreeGrafter"/>
</dbReference>
<feature type="region of interest" description="Disordered" evidence="3">
    <location>
        <begin position="767"/>
        <end position="1128"/>
    </location>
</feature>
<feature type="compositionally biased region" description="Gly residues" evidence="3">
    <location>
        <begin position="1046"/>
        <end position="1056"/>
    </location>
</feature>
<evidence type="ECO:0000256" key="2">
    <source>
        <dbReference type="PROSITE-ProRule" id="PRU00176"/>
    </source>
</evidence>
<comment type="caution">
    <text evidence="6">The sequence shown here is derived from an EMBL/GenBank/DDBJ whole genome shotgun (WGS) entry which is preliminary data.</text>
</comment>
<dbReference type="InterPro" id="IPR051485">
    <property type="entry name" value="SR-CTD_assoc_factor"/>
</dbReference>
<feature type="compositionally biased region" description="Polar residues" evidence="3">
    <location>
        <begin position="170"/>
        <end position="189"/>
    </location>
</feature>
<sequence length="1343" mass="150513">MEAVKSFNSELSSLYEVKPPISKAKMTAITRGAIKAIKFYKHVVQSVEKFILKCKPEYKVPGLYVIDSIVRQSRHQFGAEKDVFAPRFAKNLQQTFINLFKCPPEDKSKIIRVLNLWQKNQVFQADVIQPLFDMADPNNPIHQQIQQDLPIQQSNGGSGVQSAIKGSPALQRTPTKANQATDGVASSSNLTEPVLHQLQQLQRLLKKSADAGRPEQVHFNKKLLDFDYGDDEDEVNPSPRPIQQGLDSVANLLTNPEVLRQLQTLQSTIASAVPGSQLDIDAEKLKKLQEMKLQEDEFDKHLAQTVPNLPFASECEFKPNTQPTMIGGLQFIPPAGDNSQMSQAYDMSISQHDNSGGFGGSQNSGTGNDVEVITLDPDDSHSPSEDRYSKRRRSRSRSRDRRDKDRDRRRRSRSRSRGRRHRSRSRDRDRKDKDRKDREKESERDRERKKRGLPAVKKENLSVCSTTLWVGHLSKLVHQDDLSNTFGEFGDIVSIDLIPPRGCAFIVMHRRQDAARCLNKLKNHMLHGKAITLAWAPGKGVKGKDLKDYWESDLGVSYIPWNKIKLDIDLEMLEDGGMIDEETMPPWMQMKIEETNKKKNLLTDKSSYMMGGAVDIGKVPTPTIDTSQPPPMPGTNLLQPQLLPLVNPFQYNNRLLGIMPNMANMANLPIGVPPPNIASSMMPNLGLGLNSPFQGPPGYVPPQLSGMENKPTPPPSTDANLRSLGESLMNLAGQSLTMPPLTMPPITQPPPPHNIEDNMDIEMEDAGHHESKQSMALNDPLQASSFGGRRDDGSNKRDTRDARRDDRGRRRSRSRDRDQNRDRDSHSSGRDRDRRDRDRDFGRNRDRNDRDRDRDSRDRRGNDRERRWGGTDRRDGADRRDGLHDRRDGFYDRRDDQRDREKTLNDRLKEMAGMKFEEPPSNSKDRKLSEGTRGGSKEDSVPSGKEENIDGTDEKKSNPNEKNGDTVGFTFESPPPHDLIQDGPGYRGPPLMGDAEPYGPPMSERPPFDNPPPFGPYGPEGPSYMDQGPPFADGGYGPYDMDSYGPGYGPEFGPGFDGPRSKRGGRRGRRGRGRDGPDFFPGRDEFGPPMMRGGPEFAPRGPPPLRGRGFFGPRGLRGRGGMPFREGPPGVFNPGFDGPPEFFRGPRGGVRPPFDDAFHRGRVGRFRGRGGRGPEGFEGALPFGDGPPGLELSEIQEDVTPPIKPERTRSRWGNADEHEDPAQEGHVEEEKIEEPVNEGGDGAGTPLRDEAVEEQPTIIEDGPPGVDENSIIETAVQFEEKSEKELPPEPTESGQQDSDQTTEETITENEGPCTFFCIDFCVKNFRRNQVHRVKQKEVTKMLL</sequence>
<feature type="region of interest" description="Disordered" evidence="3">
    <location>
        <begin position="151"/>
        <end position="189"/>
    </location>
</feature>
<dbReference type="InterPro" id="IPR000504">
    <property type="entry name" value="RRM_dom"/>
</dbReference>
<evidence type="ECO:0000256" key="1">
    <source>
        <dbReference type="ARBA" id="ARBA00022884"/>
    </source>
</evidence>
<feature type="compositionally biased region" description="Pro residues" evidence="3">
    <location>
        <begin position="998"/>
        <end position="1016"/>
    </location>
</feature>
<dbReference type="PANTHER" id="PTHR23140:SF4">
    <property type="entry name" value="PROTEIN CBR-NRD-1"/>
    <property type="match status" value="1"/>
</dbReference>
<feature type="compositionally biased region" description="Basic residues" evidence="3">
    <location>
        <begin position="389"/>
        <end position="399"/>
    </location>
</feature>
<name>A0A834HWZ4_RHYFE</name>
<dbReference type="EMBL" id="JAACXV010014301">
    <property type="protein sequence ID" value="KAF7268804.1"/>
    <property type="molecule type" value="Genomic_DNA"/>
</dbReference>
<feature type="region of interest" description="Disordered" evidence="3">
    <location>
        <begin position="349"/>
        <end position="454"/>
    </location>
</feature>
<evidence type="ECO:0000256" key="3">
    <source>
        <dbReference type="SAM" id="MobiDB-lite"/>
    </source>
</evidence>
<feature type="compositionally biased region" description="Basic and acidic residues" evidence="3">
    <location>
        <begin position="815"/>
        <end position="964"/>
    </location>
</feature>
<dbReference type="CDD" id="cd12227">
    <property type="entry name" value="RRM_SCAF4_SCAF8"/>
    <property type="match status" value="1"/>
</dbReference>
<evidence type="ECO:0000313" key="7">
    <source>
        <dbReference type="Proteomes" id="UP000625711"/>
    </source>
</evidence>
<dbReference type="PROSITE" id="PS50102">
    <property type="entry name" value="RRM"/>
    <property type="match status" value="1"/>
</dbReference>
<dbReference type="Gene3D" id="3.30.70.330">
    <property type="match status" value="1"/>
</dbReference>
<keyword evidence="7" id="KW-1185">Reference proteome</keyword>
<dbReference type="Proteomes" id="UP000625711">
    <property type="component" value="Unassembled WGS sequence"/>
</dbReference>
<dbReference type="PANTHER" id="PTHR23140">
    <property type="entry name" value="RNA PROCESSING PROTEIN LD23810P"/>
    <property type="match status" value="1"/>
</dbReference>
<accession>A0A834HWZ4</accession>
<dbReference type="InterPro" id="IPR006569">
    <property type="entry name" value="CID_dom"/>
</dbReference>
<feature type="compositionally biased region" description="Basic residues" evidence="3">
    <location>
        <begin position="1061"/>
        <end position="1072"/>
    </location>
</feature>
<dbReference type="SUPFAM" id="SSF54928">
    <property type="entry name" value="RNA-binding domain, RBD"/>
    <property type="match status" value="1"/>
</dbReference>
<dbReference type="PROSITE" id="PS51391">
    <property type="entry name" value="CID"/>
    <property type="match status" value="1"/>
</dbReference>
<dbReference type="InterPro" id="IPR012677">
    <property type="entry name" value="Nucleotide-bd_a/b_plait_sf"/>
</dbReference>
<dbReference type="FunFam" id="1.25.40.90:FF:000004">
    <property type="entry name" value="splicing factor, arginine/serine-rich 15"/>
    <property type="match status" value="1"/>
</dbReference>
<feature type="compositionally biased region" description="Polar residues" evidence="3">
    <location>
        <begin position="773"/>
        <end position="785"/>
    </location>
</feature>
<evidence type="ECO:0000259" key="5">
    <source>
        <dbReference type="PROSITE" id="PS51391"/>
    </source>
</evidence>
<dbReference type="Pfam" id="PF04818">
    <property type="entry name" value="CID"/>
    <property type="match status" value="1"/>
</dbReference>
<gene>
    <name evidence="6" type="ORF">GWI33_018153</name>
</gene>
<feature type="compositionally biased region" description="Basic and acidic residues" evidence="3">
    <location>
        <begin position="1278"/>
        <end position="1287"/>
    </location>
</feature>
<evidence type="ECO:0000313" key="6">
    <source>
        <dbReference type="EMBL" id="KAF7268804.1"/>
    </source>
</evidence>
<dbReference type="InterPro" id="IPR008942">
    <property type="entry name" value="ENTH_VHS"/>
</dbReference>
<keyword evidence="1 2" id="KW-0694">RNA-binding</keyword>
<proteinExistence type="predicted"/>